<feature type="transmembrane region" description="Helical" evidence="1">
    <location>
        <begin position="539"/>
        <end position="559"/>
    </location>
</feature>
<feature type="chain" id="PRO_5031440325" evidence="2">
    <location>
        <begin position="23"/>
        <end position="703"/>
    </location>
</feature>
<dbReference type="Proteomes" id="UP000530928">
    <property type="component" value="Unassembled WGS sequence"/>
</dbReference>
<evidence type="ECO:0000313" key="4">
    <source>
        <dbReference type="Proteomes" id="UP000530928"/>
    </source>
</evidence>
<keyword evidence="1" id="KW-1133">Transmembrane helix</keyword>
<feature type="transmembrane region" description="Helical" evidence="1">
    <location>
        <begin position="388"/>
        <end position="408"/>
    </location>
</feature>
<feature type="transmembrane region" description="Helical" evidence="1">
    <location>
        <begin position="662"/>
        <end position="680"/>
    </location>
</feature>
<comment type="caution">
    <text evidence="3">The sequence shown here is derived from an EMBL/GenBank/DDBJ whole genome shotgun (WGS) entry which is preliminary data.</text>
</comment>
<keyword evidence="4" id="KW-1185">Reference proteome</keyword>
<keyword evidence="2" id="KW-0732">Signal</keyword>
<evidence type="ECO:0000313" key="3">
    <source>
        <dbReference type="EMBL" id="MBA2896317.1"/>
    </source>
</evidence>
<dbReference type="AlphaFoldDB" id="A0A7W0HUU5"/>
<dbReference type="SUPFAM" id="SSF53649">
    <property type="entry name" value="Alkaline phosphatase-like"/>
    <property type="match status" value="1"/>
</dbReference>
<proteinExistence type="predicted"/>
<sequence>MRWVLLLMVAAFWAVVPQPASAEASAGDSAETQGRVALIGVPGLHWDDLSPERTPNLWKLAGQSAVGSVSVKIVGTTTCPYDGWLTVSAGRRAAVGGGCGLPPEPLTQGEGAVVPGFTDLQRSGEGVHAGTLGEALHQAGQCTSAVGKGAAVALADRAGKVDFYGPGLQWAGDLGRCRVTAIDIDALIRPYLRDGKLPKEPEVLTAAERQQAVKAADDEVGVALGRLPADTRVILAGLGDHGSVPHLRVAMWKAPQAQGAYLTTTSTRRPNIVIVPDLTPTILTAVGAPIPPQVVGVAFGTGAGEPLAQAAETLRRSDVTGVTVRGLTGHFFTGFAILQVAFYAVTFLLLRKRRRATAAAALGLGLASIPVSTYLVNLLPWAHAPVPGLALVGGVVTIATIILLVSVSGPWRRHPLGPPAIVGGITGAVLLGDLLTGTTLQFNSLMGYTAVVGGRYHGLANIPFALLATAVLMVTAVAADGLVRSGRKRVAVSLVVSLGVLALLLAGWPGIGSDFGGVIAFVPGIAVTALLVAGKRVSVIKLGLFCVLGGLVVSAIAVLDFMRPTASQTHLGRFVGQVIDGTFWPLIGRKLGAMLNTLLSPNLMPIVIVGLAFLVFAIMRPGKVSVGAVPEAFTRAPMLRAGLIGALVSAGVGMLVNDSGTAVLSMAIALAVPLVLYAGVRSMAMAPTQVLEEPGGAELTPVS</sequence>
<dbReference type="InterPro" id="IPR017850">
    <property type="entry name" value="Alkaline_phosphatase_core_sf"/>
</dbReference>
<feature type="transmembrane region" description="Helical" evidence="1">
    <location>
        <begin position="598"/>
        <end position="618"/>
    </location>
</feature>
<feature type="transmembrane region" description="Helical" evidence="1">
    <location>
        <begin position="462"/>
        <end position="483"/>
    </location>
</feature>
<feature type="transmembrane region" description="Helical" evidence="1">
    <location>
        <begin position="331"/>
        <end position="350"/>
    </location>
</feature>
<dbReference type="EMBL" id="JACDUR010000008">
    <property type="protein sequence ID" value="MBA2896317.1"/>
    <property type="molecule type" value="Genomic_DNA"/>
</dbReference>
<accession>A0A7W0HUU5</accession>
<feature type="signal peptide" evidence="2">
    <location>
        <begin position="1"/>
        <end position="22"/>
    </location>
</feature>
<evidence type="ECO:0000256" key="1">
    <source>
        <dbReference type="SAM" id="Phobius"/>
    </source>
</evidence>
<keyword evidence="1" id="KW-0812">Transmembrane</keyword>
<gene>
    <name evidence="3" type="ORF">HNR30_007708</name>
</gene>
<evidence type="ECO:0000256" key="2">
    <source>
        <dbReference type="SAM" id="SignalP"/>
    </source>
</evidence>
<protein>
    <submittedName>
        <fullName evidence="3">Uncharacterized protein</fullName>
    </submittedName>
</protein>
<feature type="transmembrane region" description="Helical" evidence="1">
    <location>
        <begin position="420"/>
        <end position="442"/>
    </location>
</feature>
<feature type="transmembrane region" description="Helical" evidence="1">
    <location>
        <begin position="515"/>
        <end position="532"/>
    </location>
</feature>
<feature type="transmembrane region" description="Helical" evidence="1">
    <location>
        <begin position="357"/>
        <end position="376"/>
    </location>
</feature>
<keyword evidence="1" id="KW-0472">Membrane</keyword>
<feature type="transmembrane region" description="Helical" evidence="1">
    <location>
        <begin position="490"/>
        <end position="509"/>
    </location>
</feature>
<feature type="transmembrane region" description="Helical" evidence="1">
    <location>
        <begin position="638"/>
        <end position="656"/>
    </location>
</feature>
<reference evidence="3 4" key="1">
    <citation type="submission" date="2020-07" db="EMBL/GenBank/DDBJ databases">
        <title>Genomic Encyclopedia of Type Strains, Phase IV (KMG-IV): sequencing the most valuable type-strain genomes for metagenomic binning, comparative biology and taxonomic classification.</title>
        <authorList>
            <person name="Goeker M."/>
        </authorList>
    </citation>
    <scope>NUCLEOTIDE SEQUENCE [LARGE SCALE GENOMIC DNA]</scope>
    <source>
        <strain evidence="3 4">DSM 45533</strain>
    </source>
</reference>
<name>A0A7W0HUU5_9ACTN</name>
<dbReference type="Gene3D" id="3.40.720.10">
    <property type="entry name" value="Alkaline Phosphatase, subunit A"/>
    <property type="match status" value="1"/>
</dbReference>
<organism evidence="3 4">
    <name type="scientific">Nonomuraea soli</name>
    <dbReference type="NCBI Taxonomy" id="1032476"/>
    <lineage>
        <taxon>Bacteria</taxon>
        <taxon>Bacillati</taxon>
        <taxon>Actinomycetota</taxon>
        <taxon>Actinomycetes</taxon>
        <taxon>Streptosporangiales</taxon>
        <taxon>Streptosporangiaceae</taxon>
        <taxon>Nonomuraea</taxon>
    </lineage>
</organism>